<name>A0A1Y1S8X4_9MICR</name>
<dbReference type="AlphaFoldDB" id="A0A1Y1S8X4"/>
<keyword evidence="2" id="KW-1185">Reference proteome</keyword>
<accession>A0A1Y1S8X4</accession>
<proteinExistence type="predicted"/>
<dbReference type="EMBL" id="LWDP01000012">
    <property type="protein sequence ID" value="ORD94657.1"/>
    <property type="molecule type" value="Genomic_DNA"/>
</dbReference>
<evidence type="ECO:0008006" key="3">
    <source>
        <dbReference type="Google" id="ProtNLM"/>
    </source>
</evidence>
<comment type="caution">
    <text evidence="1">The sequence shown here is derived from an EMBL/GenBank/DDBJ whole genome shotgun (WGS) entry which is preliminary data.</text>
</comment>
<dbReference type="OrthoDB" id="440160at2759"/>
<dbReference type="InterPro" id="IPR024078">
    <property type="entry name" value="LmbE-like_dom_sf"/>
</dbReference>
<dbReference type="Proteomes" id="UP000192639">
    <property type="component" value="Unassembled WGS sequence"/>
</dbReference>
<sequence>MVLCVIRYTAVLFHKEIRINRSSVLLIAHPDDESMFFTPFLSHHKPVILCLSGKKRTGIEESV</sequence>
<organism evidence="1 2">
    <name type="scientific">Enterospora canceri</name>
    <dbReference type="NCBI Taxonomy" id="1081671"/>
    <lineage>
        <taxon>Eukaryota</taxon>
        <taxon>Fungi</taxon>
        <taxon>Fungi incertae sedis</taxon>
        <taxon>Microsporidia</taxon>
        <taxon>Enterocytozoonidae</taxon>
        <taxon>Enterospora</taxon>
    </lineage>
</organism>
<reference evidence="1 2" key="1">
    <citation type="journal article" date="2017" name="Environ. Microbiol.">
        <title>Decay of the glycolytic pathway and adaptation to intranuclear parasitism within Enterocytozoonidae microsporidia.</title>
        <authorList>
            <person name="Wiredu Boakye D."/>
            <person name="Jaroenlak P."/>
            <person name="Prachumwat A."/>
            <person name="Williams T.A."/>
            <person name="Bateman K.S."/>
            <person name="Itsathitphaisarn O."/>
            <person name="Sritunyalucksana K."/>
            <person name="Paszkiewicz K.H."/>
            <person name="Moore K.A."/>
            <person name="Stentiford G.D."/>
            <person name="Williams B.A."/>
        </authorList>
    </citation>
    <scope>NUCLEOTIDE SEQUENCE [LARGE SCALE GENOMIC DNA]</scope>
    <source>
        <strain evidence="1 2">GB1</strain>
    </source>
</reference>
<protein>
    <recommendedName>
        <fullName evidence="3">N-acetylglucosaminylphosphatidylinositol deacetylase</fullName>
    </recommendedName>
</protein>
<gene>
    <name evidence="1" type="ORF">ECANGB1_223</name>
</gene>
<evidence type="ECO:0000313" key="1">
    <source>
        <dbReference type="EMBL" id="ORD94657.1"/>
    </source>
</evidence>
<dbReference type="VEuPathDB" id="MicrosporidiaDB:ECANGB1_223"/>
<evidence type="ECO:0000313" key="2">
    <source>
        <dbReference type="Proteomes" id="UP000192639"/>
    </source>
</evidence>
<dbReference type="SUPFAM" id="SSF102588">
    <property type="entry name" value="LmbE-like"/>
    <property type="match status" value="1"/>
</dbReference>